<keyword evidence="2" id="KW-0812">Transmembrane</keyword>
<feature type="domain" description="YknX-like C-terminal permuted SH3-like" evidence="4">
    <location>
        <begin position="288"/>
        <end position="353"/>
    </location>
</feature>
<feature type="domain" description="Multidrug resistance protein MdtA-like barrel-sandwich hybrid" evidence="3">
    <location>
        <begin position="79"/>
        <end position="195"/>
    </location>
</feature>
<dbReference type="Gene3D" id="2.40.30.170">
    <property type="match status" value="1"/>
</dbReference>
<dbReference type="Pfam" id="PF25917">
    <property type="entry name" value="BSH_RND"/>
    <property type="match status" value="1"/>
</dbReference>
<protein>
    <submittedName>
        <fullName evidence="5">Efflux RND transporter periplasmic adaptor subunit</fullName>
    </submittedName>
</protein>
<dbReference type="InterPro" id="IPR058625">
    <property type="entry name" value="MdtA-like_BSH"/>
</dbReference>
<feature type="transmembrane region" description="Helical" evidence="2">
    <location>
        <begin position="7"/>
        <end position="24"/>
    </location>
</feature>
<keyword evidence="2" id="KW-1133">Transmembrane helix</keyword>
<dbReference type="NCBIfam" id="TIGR01730">
    <property type="entry name" value="RND_mfp"/>
    <property type="match status" value="1"/>
</dbReference>
<dbReference type="EMBL" id="JANUGX010000003">
    <property type="protein sequence ID" value="MCS0588271.1"/>
    <property type="molecule type" value="Genomic_DNA"/>
</dbReference>
<keyword evidence="2" id="KW-0472">Membrane</keyword>
<reference evidence="5 6" key="1">
    <citation type="submission" date="2022-08" db="EMBL/GenBank/DDBJ databases">
        <title>Reclassification of Massilia species as members of the genera Telluria, Duganella, Pseudoduganella, Mokoshia gen. nov. and Zemynaea gen. nov. using orthogonal and non-orthogonal genome-based approaches.</title>
        <authorList>
            <person name="Bowman J.P."/>
        </authorList>
    </citation>
    <scope>NUCLEOTIDE SEQUENCE [LARGE SCALE GENOMIC DNA]</scope>
    <source>
        <strain evidence="5 6">LMG 28164</strain>
    </source>
</reference>
<evidence type="ECO:0000259" key="4">
    <source>
        <dbReference type="Pfam" id="PF25989"/>
    </source>
</evidence>
<dbReference type="RefSeq" id="WP_258844087.1">
    <property type="nucleotide sequence ID" value="NZ_JANUGX010000003.1"/>
</dbReference>
<dbReference type="PANTHER" id="PTHR30469">
    <property type="entry name" value="MULTIDRUG RESISTANCE PROTEIN MDTA"/>
    <property type="match status" value="1"/>
</dbReference>
<dbReference type="Gene3D" id="2.40.50.100">
    <property type="match status" value="1"/>
</dbReference>
<dbReference type="PANTHER" id="PTHR30469:SF15">
    <property type="entry name" value="HLYD FAMILY OF SECRETION PROTEINS"/>
    <property type="match status" value="1"/>
</dbReference>
<dbReference type="Gene3D" id="1.10.287.470">
    <property type="entry name" value="Helix hairpin bin"/>
    <property type="match status" value="1"/>
</dbReference>
<dbReference type="Proteomes" id="UP001205560">
    <property type="component" value="Unassembled WGS sequence"/>
</dbReference>
<evidence type="ECO:0000256" key="1">
    <source>
        <dbReference type="ARBA" id="ARBA00009477"/>
    </source>
</evidence>
<dbReference type="InterPro" id="IPR058637">
    <property type="entry name" value="YknX-like_C"/>
</dbReference>
<organism evidence="5 6">
    <name type="scientific">Massilia norwichensis</name>
    <dbReference type="NCBI Taxonomy" id="1442366"/>
    <lineage>
        <taxon>Bacteria</taxon>
        <taxon>Pseudomonadati</taxon>
        <taxon>Pseudomonadota</taxon>
        <taxon>Betaproteobacteria</taxon>
        <taxon>Burkholderiales</taxon>
        <taxon>Oxalobacteraceae</taxon>
        <taxon>Telluria group</taxon>
        <taxon>Massilia</taxon>
    </lineage>
</organism>
<comment type="similarity">
    <text evidence="1">Belongs to the membrane fusion protein (MFP) (TC 8.A.1) family.</text>
</comment>
<name>A0ABT2A268_9BURK</name>
<gene>
    <name evidence="5" type="ORF">NX782_03535</name>
</gene>
<dbReference type="SUPFAM" id="SSF111369">
    <property type="entry name" value="HlyD-like secretion proteins"/>
    <property type="match status" value="1"/>
</dbReference>
<dbReference type="InterPro" id="IPR006143">
    <property type="entry name" value="RND_pump_MFP"/>
</dbReference>
<accession>A0ABT2A268</accession>
<evidence type="ECO:0000313" key="6">
    <source>
        <dbReference type="Proteomes" id="UP001205560"/>
    </source>
</evidence>
<evidence type="ECO:0000313" key="5">
    <source>
        <dbReference type="EMBL" id="MCS0588271.1"/>
    </source>
</evidence>
<proteinExistence type="inferred from homology"/>
<evidence type="ECO:0000259" key="3">
    <source>
        <dbReference type="Pfam" id="PF25917"/>
    </source>
</evidence>
<keyword evidence="6" id="KW-1185">Reference proteome</keyword>
<dbReference type="Gene3D" id="2.40.420.20">
    <property type="match status" value="1"/>
</dbReference>
<comment type="caution">
    <text evidence="5">The sequence shown here is derived from an EMBL/GenBank/DDBJ whole genome shotgun (WGS) entry which is preliminary data.</text>
</comment>
<sequence>MKHNRLYIALAGVAIAAGLGYWWYTSHASTQPDDTPAADNVNALVVTQPVQQQSLAQTMEAFGEVATGKPDSLSFPQAGQVTTLAVVAGQQVRRGDLLARLASDPNAVSAYAQAANAVGFAQRELKRQQELFSLQLATRSQVDAARKQLEDAQAALAAQARLGGASAGAELRAPYDGVVTSLAVAQGDRIVAGTTVVQLGRTGRLRVLLGLEPARSTQVRAGMPVTITPVLNGAKPFEATIATVGKVVDAKSLMVPAIVELSAAGDLELVAGTRVQASIQLGVHDAWAVPRQSVLNDDRGDYLFQVQAGKAHRVDVTKVNENGQTYGVDGGLNGQLPVVVQGNYELSDGMAVREGAQ</sequence>
<evidence type="ECO:0000256" key="2">
    <source>
        <dbReference type="SAM" id="Phobius"/>
    </source>
</evidence>
<dbReference type="Pfam" id="PF25989">
    <property type="entry name" value="YknX_C"/>
    <property type="match status" value="1"/>
</dbReference>